<dbReference type="Proteomes" id="UP000002173">
    <property type="component" value="Unassembled WGS sequence"/>
</dbReference>
<dbReference type="OMA" id="CMNGYDK"/>
<organism evidence="2 3">
    <name type="scientific">Babesia bovis</name>
    <dbReference type="NCBI Taxonomy" id="5865"/>
    <lineage>
        <taxon>Eukaryota</taxon>
        <taxon>Sar</taxon>
        <taxon>Alveolata</taxon>
        <taxon>Apicomplexa</taxon>
        <taxon>Aconoidasida</taxon>
        <taxon>Piroplasmida</taxon>
        <taxon>Babesiidae</taxon>
        <taxon>Babesia</taxon>
    </lineage>
</organism>
<name>A7AQM7_BABBO</name>
<evidence type="ECO:0000313" key="2">
    <source>
        <dbReference type="EMBL" id="EDO06846.1"/>
    </source>
</evidence>
<gene>
    <name evidence="2" type="ORF">BBOV_IV004850</name>
</gene>
<keyword evidence="3" id="KW-1185">Reference proteome</keyword>
<dbReference type="VEuPathDB" id="PiroplasmaDB:BBOV_IV004850"/>
<evidence type="ECO:0000256" key="1">
    <source>
        <dbReference type="SAM" id="SignalP"/>
    </source>
</evidence>
<accession>A7AQM7</accession>
<evidence type="ECO:0000313" key="3">
    <source>
        <dbReference type="Proteomes" id="UP000002173"/>
    </source>
</evidence>
<comment type="caution">
    <text evidence="2">The sequence shown here is derived from an EMBL/GenBank/DDBJ whole genome shotgun (WGS) entry which is preliminary data.</text>
</comment>
<dbReference type="GeneID" id="5478648"/>
<dbReference type="eggNOG" id="ENOG502T5N2">
    <property type="taxonomic scope" value="Eukaryota"/>
</dbReference>
<reference evidence="3" key="2">
    <citation type="journal article" date="2020" name="Data Brief">
        <title>Transcriptome dataset of Babesia bovis life stages within vertebrate and invertebrate hosts.</title>
        <authorList>
            <person name="Ueti M.W."/>
            <person name="Johnson W.C."/>
            <person name="Kappmeyer L.S."/>
            <person name="Herndon D.R."/>
            <person name="Mousel M.R."/>
            <person name="Reif K.E."/>
            <person name="Taus N.S."/>
            <person name="Ifeonu O.O."/>
            <person name="Silva J.C."/>
            <person name="Suarez C.E."/>
            <person name="Brayton K.A."/>
        </authorList>
    </citation>
    <scope>NUCLEOTIDE SEQUENCE [LARGE SCALE GENOMIC DNA]</scope>
</reference>
<dbReference type="EMBL" id="AAXT01000002">
    <property type="protein sequence ID" value="EDO06846.1"/>
    <property type="molecule type" value="Genomic_DNA"/>
</dbReference>
<dbReference type="InParanoid" id="A7AQM7"/>
<protein>
    <submittedName>
        <fullName evidence="2">Uncharacterized protein</fullName>
    </submittedName>
</protein>
<proteinExistence type="predicted"/>
<sequence>MEKSMKFLFLYILFARIYAATALGTKTRVHPSINSSAQYEQALNEWENSASIGFCASYGTEIDHILDTLVKNDNTNALIGNPLNFFSSQREDISDNLDTGKDKIQKTVAECTLTHESTSGLSKKTVYLSLKDAEDYGKRIEDAKKRMLTTSMEESPVKHSIDLKCKSVVIADDSKRCQVCLYAEVVKPNKHIRYGHMGQSSVLECLNGYDTEVTDGSQRRSYFIISSANYHPICIA</sequence>
<dbReference type="KEGG" id="bbo:BBOV_IV004850"/>
<dbReference type="AlphaFoldDB" id="A7AQM7"/>
<reference evidence="3" key="3">
    <citation type="journal article" date="2021" name="Int. J. Parasitol.">
        <title>Comparative analysis of gene expression between Babesia bovis blood stages and kinetes allowed by improved genome annotation.</title>
        <authorList>
            <person name="Ueti M.W."/>
            <person name="Johnson W.C."/>
            <person name="Kappmeyer L.S."/>
            <person name="Herndon D.R."/>
            <person name="Mousel M.R."/>
            <person name="Reif K.E."/>
            <person name="Taus N.S."/>
            <person name="Ifeonu O.O."/>
            <person name="Silva J.C."/>
            <person name="Suarez C.E."/>
            <person name="Brayton K.A."/>
        </authorList>
    </citation>
    <scope>NUCLEOTIDE SEQUENCE [LARGE SCALE GENOMIC DNA]</scope>
</reference>
<feature type="signal peptide" evidence="1">
    <location>
        <begin position="1"/>
        <end position="24"/>
    </location>
</feature>
<keyword evidence="1" id="KW-0732">Signal</keyword>
<dbReference type="RefSeq" id="XP_001610414.1">
    <property type="nucleotide sequence ID" value="XM_001610364.1"/>
</dbReference>
<feature type="chain" id="PRO_5002706164" evidence="1">
    <location>
        <begin position="25"/>
        <end position="236"/>
    </location>
</feature>
<reference evidence="2 3" key="1">
    <citation type="journal article" date="2007" name="PLoS Pathog.">
        <title>Genome sequence of Babesia bovis and comparative analysis of apicomplexan hemoprotozoa.</title>
        <authorList>
            <person name="Brayton K.A."/>
            <person name="Lau A.O.T."/>
            <person name="Herndon D.R."/>
            <person name="Hannick L."/>
            <person name="Kappmeyer L.S."/>
            <person name="Berens S.J."/>
            <person name="Bidwell S.L."/>
            <person name="Brown W.C."/>
            <person name="Crabtree J."/>
            <person name="Fadrosh D."/>
            <person name="Feldblum T."/>
            <person name="Forberger H.A."/>
            <person name="Haas B.J."/>
            <person name="Howell J.M."/>
            <person name="Khouri H."/>
            <person name="Koo H."/>
            <person name="Mann D.J."/>
            <person name="Norimine J."/>
            <person name="Paulsen I.T."/>
            <person name="Radune D."/>
            <person name="Ren Q."/>
            <person name="Smith R.K. Jr."/>
            <person name="Suarez C.E."/>
            <person name="White O."/>
            <person name="Wortman J.R."/>
            <person name="Knowles D.P. Jr."/>
            <person name="McElwain T.F."/>
            <person name="Nene V.M."/>
        </authorList>
    </citation>
    <scope>NUCLEOTIDE SEQUENCE [LARGE SCALE GENOMIC DNA]</scope>
    <source>
        <strain evidence="2">T2Bo</strain>
    </source>
</reference>